<evidence type="ECO:0000259" key="1">
    <source>
        <dbReference type="Pfam" id="PF00557"/>
    </source>
</evidence>
<dbReference type="CDD" id="cd01066">
    <property type="entry name" value="APP_MetAP"/>
    <property type="match status" value="1"/>
</dbReference>
<evidence type="ECO:0000313" key="3">
    <source>
        <dbReference type="Proteomes" id="UP001332192"/>
    </source>
</evidence>
<organism evidence="2 3">
    <name type="scientific">Carboxydichorda subterranea</name>
    <dbReference type="NCBI Taxonomy" id="3109565"/>
    <lineage>
        <taxon>Bacteria</taxon>
        <taxon>Bacillati</taxon>
        <taxon>Bacillota</taxon>
        <taxon>Limnochordia</taxon>
        <taxon>Limnochordales</taxon>
        <taxon>Geochordaceae</taxon>
        <taxon>Carboxydichorda</taxon>
    </lineage>
</organism>
<dbReference type="InterPro" id="IPR000994">
    <property type="entry name" value="Pept_M24"/>
</dbReference>
<name>A0ABZ1C022_9FIRM</name>
<dbReference type="SUPFAM" id="SSF55920">
    <property type="entry name" value="Creatinase/aminopeptidase"/>
    <property type="match status" value="1"/>
</dbReference>
<dbReference type="Gene3D" id="3.90.230.10">
    <property type="entry name" value="Creatinase/methionine aminopeptidase superfamily"/>
    <property type="match status" value="1"/>
</dbReference>
<accession>A0ABZ1C022</accession>
<dbReference type="InterPro" id="IPR036005">
    <property type="entry name" value="Creatinase/aminopeptidase-like"/>
</dbReference>
<sequence length="392" mass="42727">MRDETEATALRRREVETKQRRIEEMLQSLKLDGVILTRRANFAWMTAGGDNHVGLATEIGNASLLVEPGRWTLIATNIETPRVAREELEGVAPRGNLDVEAVPWHLGVEPAIERLVHGRRIASDTGIAGTPNVQAALAGLRFPLTAEEVQRLRRVGALSRDALEQVLATEVAPGMTELEVAGRMTRALWERGLEGTVVLVAADDRIRQYRHPIPTGRAVERYLMGVICARQGGLIAALTRLVHFGRIPGDLRARHEAVCHVDAALMDATRPGARVADILLAGQEAYRRHGYPDEWKLHHQGGAIAYAEREYLATPQSVQVVKAPGAFAWNPSITGTKSEDTILVGAADGPDPGRVEIITAHGPSWPGVEVEAGGRRWVRPGILELAMPGTTR</sequence>
<keyword evidence="3" id="KW-1185">Reference proteome</keyword>
<dbReference type="Pfam" id="PF00557">
    <property type="entry name" value="Peptidase_M24"/>
    <property type="match status" value="1"/>
</dbReference>
<reference evidence="2 3" key="1">
    <citation type="journal article" date="2024" name="Front. Microbiol.">
        <title>Novel thermophilic genera Geochorda gen. nov. and Carboxydochorda gen. nov. from the deep terrestrial subsurface reveal the ecophysiological diversity in the class Limnochordia.</title>
        <authorList>
            <person name="Karnachuk O.V."/>
            <person name="Lukina A.P."/>
            <person name="Avakyan M.R."/>
            <person name="Kadnikov V.V."/>
            <person name="Begmatov S."/>
            <person name="Beletsky A.V."/>
            <person name="Vlasova K.G."/>
            <person name="Novikov A.A."/>
            <person name="Shcherbakova V.A."/>
            <person name="Mardanov A.V."/>
            <person name="Ravin N.V."/>
        </authorList>
    </citation>
    <scope>NUCLEOTIDE SEQUENCE [LARGE SCALE GENOMIC DNA]</scope>
    <source>
        <strain evidence="2 3">L945</strain>
    </source>
</reference>
<protein>
    <submittedName>
        <fullName evidence="2">M24 family metallopeptidase</fullName>
    </submittedName>
</protein>
<evidence type="ECO:0000313" key="2">
    <source>
        <dbReference type="EMBL" id="WRP18180.1"/>
    </source>
</evidence>
<dbReference type="PANTHER" id="PTHR46112:SF2">
    <property type="entry name" value="XAA-PRO AMINOPEPTIDASE P-RELATED"/>
    <property type="match status" value="1"/>
</dbReference>
<dbReference type="SUPFAM" id="SSF53092">
    <property type="entry name" value="Creatinase/prolidase N-terminal domain"/>
    <property type="match status" value="1"/>
</dbReference>
<dbReference type="RefSeq" id="WP_324717451.1">
    <property type="nucleotide sequence ID" value="NZ_CP141615.1"/>
</dbReference>
<dbReference type="PANTHER" id="PTHR46112">
    <property type="entry name" value="AMINOPEPTIDASE"/>
    <property type="match status" value="1"/>
</dbReference>
<dbReference type="EMBL" id="CP141615">
    <property type="protein sequence ID" value="WRP18180.1"/>
    <property type="molecule type" value="Genomic_DNA"/>
</dbReference>
<dbReference type="InterPro" id="IPR050659">
    <property type="entry name" value="Peptidase_M24B"/>
</dbReference>
<dbReference type="InterPro" id="IPR029149">
    <property type="entry name" value="Creatin/AminoP/Spt16_N"/>
</dbReference>
<proteinExistence type="predicted"/>
<feature type="domain" description="Peptidase M24" evidence="1">
    <location>
        <begin position="151"/>
        <end position="344"/>
    </location>
</feature>
<dbReference type="Proteomes" id="UP001332192">
    <property type="component" value="Chromosome"/>
</dbReference>
<gene>
    <name evidence="2" type="ORF">U7230_04020</name>
</gene>